<dbReference type="EMBL" id="MLJI01000002">
    <property type="protein sequence ID" value="ORM90029.1"/>
    <property type="molecule type" value="Genomic_DNA"/>
</dbReference>
<evidence type="ECO:0000259" key="4">
    <source>
        <dbReference type="PROSITE" id="PS51462"/>
    </source>
</evidence>
<name>A0A1X1EMB1_PANCY</name>
<dbReference type="AlphaFoldDB" id="A0A1X1EMB1"/>
<dbReference type="OrthoDB" id="9761969at2"/>
<reference evidence="5 6" key="1">
    <citation type="journal article" date="2017" name="Antonie Van Leeuwenhoek">
        <title>Phylogenomic resolution of the bacterial genus Pantoea and its relationship with Erwinia and Tatumella.</title>
        <authorList>
            <person name="Palmer M."/>
            <person name="Steenkamp E.T."/>
            <person name="Coetzee M.P."/>
            <person name="Chan W.Y."/>
            <person name="van Zyl E."/>
            <person name="De Maayer P."/>
            <person name="Coutinho T.A."/>
            <person name="Blom J."/>
            <person name="Smits T.H."/>
            <person name="Duffy B."/>
            <person name="Venter S.N."/>
        </authorList>
    </citation>
    <scope>NUCLEOTIDE SEQUENCE [LARGE SCALE GENOMIC DNA]</scope>
    <source>
        <strain evidence="5 6">LMG 2657</strain>
    </source>
</reference>
<dbReference type="PROSITE" id="PS00893">
    <property type="entry name" value="NUDIX_BOX"/>
    <property type="match status" value="1"/>
</dbReference>
<feature type="domain" description="Nudix hydrolase" evidence="4">
    <location>
        <begin position="1"/>
        <end position="144"/>
    </location>
</feature>
<gene>
    <name evidence="5" type="ORF">HA50_25980</name>
</gene>
<organism evidence="5 6">
    <name type="scientific">Pantoea cypripedii</name>
    <name type="common">Pectobacterium cypripedii</name>
    <name type="synonym">Erwinia cypripedii</name>
    <dbReference type="NCBI Taxonomy" id="55209"/>
    <lineage>
        <taxon>Bacteria</taxon>
        <taxon>Pseudomonadati</taxon>
        <taxon>Pseudomonadota</taxon>
        <taxon>Gammaproteobacteria</taxon>
        <taxon>Enterobacterales</taxon>
        <taxon>Erwiniaceae</taxon>
        <taxon>Pantoea</taxon>
    </lineage>
</organism>
<dbReference type="PROSITE" id="PS51462">
    <property type="entry name" value="NUDIX"/>
    <property type="match status" value="1"/>
</dbReference>
<evidence type="ECO:0000313" key="5">
    <source>
        <dbReference type="EMBL" id="ORM90029.1"/>
    </source>
</evidence>
<dbReference type="STRING" id="55209.HA50_25980"/>
<dbReference type="PANTHER" id="PTHR43046:SF14">
    <property type="entry name" value="MUTT_NUDIX FAMILY PROTEIN"/>
    <property type="match status" value="1"/>
</dbReference>
<keyword evidence="6" id="KW-1185">Reference proteome</keyword>
<comment type="caution">
    <text evidence="5">The sequence shown here is derived from an EMBL/GenBank/DDBJ whole genome shotgun (WGS) entry which is preliminary data.</text>
</comment>
<dbReference type="InterPro" id="IPR020476">
    <property type="entry name" value="Nudix_hydrolase"/>
</dbReference>
<sequence>MRIRCSARLLVINASGKILLFRFAHKNDALAGHSYWATPGGGVDKGETFEQAAIRELREETGIQREDVGQCVAQRMFEMTLPSGEIVLAKEHFYIVRLDKDDVNTSGWSDNEKSVIECHHWWGIDELNETQERVYPENIVMMCS</sequence>
<evidence type="ECO:0000256" key="3">
    <source>
        <dbReference type="RuleBase" id="RU003476"/>
    </source>
</evidence>
<dbReference type="PANTHER" id="PTHR43046">
    <property type="entry name" value="GDP-MANNOSE MANNOSYL HYDROLASE"/>
    <property type="match status" value="1"/>
</dbReference>
<dbReference type="Proteomes" id="UP000193749">
    <property type="component" value="Unassembled WGS sequence"/>
</dbReference>
<comment type="cofactor">
    <cofactor evidence="1">
        <name>Mg(2+)</name>
        <dbReference type="ChEBI" id="CHEBI:18420"/>
    </cofactor>
</comment>
<dbReference type="SUPFAM" id="SSF55811">
    <property type="entry name" value="Nudix"/>
    <property type="match status" value="1"/>
</dbReference>
<evidence type="ECO:0000313" key="6">
    <source>
        <dbReference type="Proteomes" id="UP000193749"/>
    </source>
</evidence>
<dbReference type="PRINTS" id="PR00502">
    <property type="entry name" value="NUDIXFAMILY"/>
</dbReference>
<dbReference type="InterPro" id="IPR000086">
    <property type="entry name" value="NUDIX_hydrolase_dom"/>
</dbReference>
<dbReference type="Gene3D" id="3.90.79.10">
    <property type="entry name" value="Nucleoside Triphosphate Pyrophosphohydrolase"/>
    <property type="match status" value="1"/>
</dbReference>
<evidence type="ECO:0000256" key="2">
    <source>
        <dbReference type="ARBA" id="ARBA00022801"/>
    </source>
</evidence>
<dbReference type="InterPro" id="IPR020084">
    <property type="entry name" value="NUDIX_hydrolase_CS"/>
</dbReference>
<accession>A0A1X1EMB1</accession>
<comment type="similarity">
    <text evidence="3">Belongs to the Nudix hydrolase family.</text>
</comment>
<keyword evidence="2 3" id="KW-0378">Hydrolase</keyword>
<dbReference type="InterPro" id="IPR015797">
    <property type="entry name" value="NUDIX_hydrolase-like_dom_sf"/>
</dbReference>
<proteinExistence type="inferred from homology"/>
<dbReference type="Pfam" id="PF00293">
    <property type="entry name" value="NUDIX"/>
    <property type="match status" value="1"/>
</dbReference>
<protein>
    <submittedName>
        <fullName evidence="5">DNA mismatch repair protein MutT</fullName>
    </submittedName>
</protein>
<dbReference type="GO" id="GO:0016787">
    <property type="term" value="F:hydrolase activity"/>
    <property type="evidence" value="ECO:0007669"/>
    <property type="project" value="UniProtKB-KW"/>
</dbReference>
<dbReference type="RefSeq" id="WP_084879749.1">
    <property type="nucleotide sequence ID" value="NZ_JAGGMY010000002.1"/>
</dbReference>
<dbReference type="CDD" id="cd04685">
    <property type="entry name" value="NUDIX_Hydrolase"/>
    <property type="match status" value="1"/>
</dbReference>
<evidence type="ECO:0000256" key="1">
    <source>
        <dbReference type="ARBA" id="ARBA00001946"/>
    </source>
</evidence>